<name>A0ABQ3VVD5_9CHLR</name>
<sequence length="155" mass="16723">MSSDNLEQMQSTSSAAGVRVIKPSQFDSNTPQTPGMQRVAAVSRELAGSKGIWAGITNVGPHVASGKHHHGELETVIYVVSGQAQIRWGEQLEFSADVEPGDFIYVPPFVPHQELNPGSEPSQWVIVRNSQEPIVVNLEPTSPSQQQANDTTHGS</sequence>
<feature type="domain" description="Cupin type-2" evidence="2">
    <location>
        <begin position="58"/>
        <end position="127"/>
    </location>
</feature>
<keyword evidence="4" id="KW-1185">Reference proteome</keyword>
<protein>
    <submittedName>
        <fullName evidence="3">Mannose-6-phosphate isomerase</fullName>
    </submittedName>
</protein>
<dbReference type="PANTHER" id="PTHR40112:SF1">
    <property type="entry name" value="H2HPP ISOMERASE"/>
    <property type="match status" value="1"/>
</dbReference>
<feature type="compositionally biased region" description="Polar residues" evidence="1">
    <location>
        <begin position="25"/>
        <end position="35"/>
    </location>
</feature>
<dbReference type="Gene3D" id="2.60.120.10">
    <property type="entry name" value="Jelly Rolls"/>
    <property type="match status" value="1"/>
</dbReference>
<proteinExistence type="predicted"/>
<dbReference type="InterPro" id="IPR011051">
    <property type="entry name" value="RmlC_Cupin_sf"/>
</dbReference>
<accession>A0ABQ3VVD5</accession>
<dbReference type="RefSeq" id="WP_236023242.1">
    <property type="nucleotide sequence ID" value="NZ_BNJJ01000043.1"/>
</dbReference>
<keyword evidence="3" id="KW-0413">Isomerase</keyword>
<dbReference type="EMBL" id="BNJJ01000043">
    <property type="protein sequence ID" value="GHO89721.1"/>
    <property type="molecule type" value="Genomic_DNA"/>
</dbReference>
<dbReference type="InterPro" id="IPR013096">
    <property type="entry name" value="Cupin_2"/>
</dbReference>
<feature type="compositionally biased region" description="Polar residues" evidence="1">
    <location>
        <begin position="1"/>
        <end position="15"/>
    </location>
</feature>
<gene>
    <name evidence="3" type="ORF">KSZ_77270</name>
</gene>
<dbReference type="InterPro" id="IPR014710">
    <property type="entry name" value="RmlC-like_jellyroll"/>
</dbReference>
<feature type="region of interest" description="Disordered" evidence="1">
    <location>
        <begin position="1"/>
        <end position="35"/>
    </location>
</feature>
<evidence type="ECO:0000313" key="3">
    <source>
        <dbReference type="EMBL" id="GHO89721.1"/>
    </source>
</evidence>
<dbReference type="SUPFAM" id="SSF51182">
    <property type="entry name" value="RmlC-like cupins"/>
    <property type="match status" value="1"/>
</dbReference>
<evidence type="ECO:0000313" key="4">
    <source>
        <dbReference type="Proteomes" id="UP000635565"/>
    </source>
</evidence>
<dbReference type="CDD" id="cd02210">
    <property type="entry name" value="cupin_BLR2406-like"/>
    <property type="match status" value="1"/>
</dbReference>
<comment type="caution">
    <text evidence="3">The sequence shown here is derived from an EMBL/GenBank/DDBJ whole genome shotgun (WGS) entry which is preliminary data.</text>
</comment>
<evidence type="ECO:0000259" key="2">
    <source>
        <dbReference type="Pfam" id="PF07883"/>
    </source>
</evidence>
<dbReference type="PANTHER" id="PTHR40112">
    <property type="entry name" value="H2HPP ISOMERASE"/>
    <property type="match status" value="1"/>
</dbReference>
<dbReference type="Proteomes" id="UP000635565">
    <property type="component" value="Unassembled WGS sequence"/>
</dbReference>
<evidence type="ECO:0000256" key="1">
    <source>
        <dbReference type="SAM" id="MobiDB-lite"/>
    </source>
</evidence>
<dbReference type="InterPro" id="IPR052535">
    <property type="entry name" value="Bacilysin_H2HPP_isomerase"/>
</dbReference>
<organism evidence="3 4">
    <name type="scientific">Dictyobacter formicarum</name>
    <dbReference type="NCBI Taxonomy" id="2778368"/>
    <lineage>
        <taxon>Bacteria</taxon>
        <taxon>Bacillati</taxon>
        <taxon>Chloroflexota</taxon>
        <taxon>Ktedonobacteria</taxon>
        <taxon>Ktedonobacterales</taxon>
        <taxon>Dictyobacteraceae</taxon>
        <taxon>Dictyobacter</taxon>
    </lineage>
</organism>
<dbReference type="Pfam" id="PF07883">
    <property type="entry name" value="Cupin_2"/>
    <property type="match status" value="1"/>
</dbReference>
<reference evidence="3 4" key="1">
    <citation type="journal article" date="2021" name="Int. J. Syst. Evol. Microbiol.">
        <title>Reticulibacter mediterranei gen. nov., sp. nov., within the new family Reticulibacteraceae fam. nov., and Ktedonospora formicarum gen. nov., sp. nov., Ktedonobacter robiniae sp. nov., Dictyobacter formicarum sp. nov. and Dictyobacter arantiisoli sp. nov., belonging to the class Ktedonobacteria.</title>
        <authorList>
            <person name="Yabe S."/>
            <person name="Zheng Y."/>
            <person name="Wang C.M."/>
            <person name="Sakai Y."/>
            <person name="Abe K."/>
            <person name="Yokota A."/>
            <person name="Donadio S."/>
            <person name="Cavaletti L."/>
            <person name="Monciardini P."/>
        </authorList>
    </citation>
    <scope>NUCLEOTIDE SEQUENCE [LARGE SCALE GENOMIC DNA]</scope>
    <source>
        <strain evidence="3 4">SOSP1-9</strain>
    </source>
</reference>
<dbReference type="GO" id="GO:0016853">
    <property type="term" value="F:isomerase activity"/>
    <property type="evidence" value="ECO:0007669"/>
    <property type="project" value="UniProtKB-KW"/>
</dbReference>